<protein>
    <submittedName>
        <fullName evidence="6">(4Fe-4S)-binding protein</fullName>
    </submittedName>
</protein>
<dbReference type="SMART" id="SM00704">
    <property type="entry name" value="ZnF_CDGSH"/>
    <property type="match status" value="1"/>
</dbReference>
<organism evidence="6 7">
    <name type="scientific">Algoriphagus sediminis</name>
    <dbReference type="NCBI Taxonomy" id="3057113"/>
    <lineage>
        <taxon>Bacteria</taxon>
        <taxon>Pseudomonadati</taxon>
        <taxon>Bacteroidota</taxon>
        <taxon>Cytophagia</taxon>
        <taxon>Cytophagales</taxon>
        <taxon>Cyclobacteriaceae</taxon>
        <taxon>Algoriphagus</taxon>
    </lineage>
</organism>
<dbReference type="InterPro" id="IPR042216">
    <property type="entry name" value="MitoNEET_CISD"/>
</dbReference>
<dbReference type="Gene3D" id="3.40.5.90">
    <property type="entry name" value="CDGSH iron-sulfur domain, mitoNEET-type"/>
    <property type="match status" value="1"/>
</dbReference>
<dbReference type="Pfam" id="PF06902">
    <property type="entry name" value="Fer4_19"/>
    <property type="match status" value="1"/>
</dbReference>
<keyword evidence="2" id="KW-0479">Metal-binding</keyword>
<evidence type="ECO:0000256" key="2">
    <source>
        <dbReference type="ARBA" id="ARBA00022723"/>
    </source>
</evidence>
<dbReference type="InterPro" id="IPR018967">
    <property type="entry name" value="FeS-contain_CDGSH-typ"/>
</dbReference>
<keyword evidence="7" id="KW-1185">Reference proteome</keyword>
<dbReference type="Pfam" id="PF09360">
    <property type="entry name" value="zf-CDGSH"/>
    <property type="match status" value="1"/>
</dbReference>
<evidence type="ECO:0000313" key="7">
    <source>
        <dbReference type="Proteomes" id="UP001171916"/>
    </source>
</evidence>
<evidence type="ECO:0000313" key="6">
    <source>
        <dbReference type="EMBL" id="MDN3203634.1"/>
    </source>
</evidence>
<name>A0ABT7YAU5_9BACT</name>
<dbReference type="RefSeq" id="WP_289999194.1">
    <property type="nucleotide sequence ID" value="NZ_JAUEPH010000002.1"/>
</dbReference>
<gene>
    <name evidence="6" type="ORF">QVH07_05720</name>
</gene>
<dbReference type="InterPro" id="IPR010693">
    <property type="entry name" value="Divergent_4Fe-4S_mono-cluster"/>
</dbReference>
<dbReference type="EMBL" id="JAUEPH010000002">
    <property type="protein sequence ID" value="MDN3203634.1"/>
    <property type="molecule type" value="Genomic_DNA"/>
</dbReference>
<evidence type="ECO:0000256" key="3">
    <source>
        <dbReference type="ARBA" id="ARBA00023004"/>
    </source>
</evidence>
<evidence type="ECO:0000256" key="1">
    <source>
        <dbReference type="ARBA" id="ARBA00022714"/>
    </source>
</evidence>
<sequence length="144" mass="15643">MSTPKTKKEYSNGEVTITWEAHKCIHAANCVKGLPSVFDANKRPWINAQGASTEEIVNQVKACPSGALGYFMNGSSEKSEPEILDEQVVEIAKDGPLMVYGNITVKMPDGSELKKSKVSAFCRCGASQNKPFCDGSHKKVEFKG</sequence>
<comment type="caution">
    <text evidence="6">The sequence shown here is derived from an EMBL/GenBank/DDBJ whole genome shotgun (WGS) entry which is preliminary data.</text>
</comment>
<accession>A0ABT7YAU5</accession>
<keyword evidence="4" id="KW-0411">Iron-sulfur</keyword>
<evidence type="ECO:0000259" key="5">
    <source>
        <dbReference type="SMART" id="SM00704"/>
    </source>
</evidence>
<feature type="domain" description="Iron-binding zinc finger CDGSH type" evidence="5">
    <location>
        <begin position="106"/>
        <end position="143"/>
    </location>
</feature>
<keyword evidence="3" id="KW-0408">Iron</keyword>
<proteinExistence type="predicted"/>
<dbReference type="Proteomes" id="UP001171916">
    <property type="component" value="Unassembled WGS sequence"/>
</dbReference>
<reference evidence="6" key="1">
    <citation type="submission" date="2023-06" db="EMBL/GenBank/DDBJ databases">
        <title>Robiginitalea aurantiacus sp. nov. and Algoriphagus sediminis sp. nov., isolated from coastal sediment.</title>
        <authorList>
            <person name="Zhou Z.Y."/>
            <person name="An J."/>
            <person name="Jia Y.W."/>
            <person name="Du Z.J."/>
        </authorList>
    </citation>
    <scope>NUCLEOTIDE SEQUENCE</scope>
    <source>
        <strain evidence="6">C2-7</strain>
    </source>
</reference>
<evidence type="ECO:0000256" key="4">
    <source>
        <dbReference type="ARBA" id="ARBA00023014"/>
    </source>
</evidence>
<keyword evidence="1" id="KW-0001">2Fe-2S</keyword>